<dbReference type="Proteomes" id="UP000028870">
    <property type="component" value="Unassembled WGS sequence"/>
</dbReference>
<name>W9B5Q0_MYCCO</name>
<dbReference type="STRING" id="258533.BN977_04881"/>
<gene>
    <name evidence="2" type="ORF">BN977_04881</name>
</gene>
<feature type="compositionally biased region" description="Acidic residues" evidence="1">
    <location>
        <begin position="53"/>
        <end position="66"/>
    </location>
</feature>
<accession>W9B5Q0</accession>
<evidence type="ECO:0000313" key="2">
    <source>
        <dbReference type="EMBL" id="CDO10051.1"/>
    </source>
</evidence>
<evidence type="ECO:0000256" key="1">
    <source>
        <dbReference type="SAM" id="MobiDB-lite"/>
    </source>
</evidence>
<dbReference type="eggNOG" id="ENOG5030GRX">
    <property type="taxonomic scope" value="Bacteria"/>
</dbReference>
<dbReference type="EMBL" id="CCBB010000003">
    <property type="protein sequence ID" value="CDO10051.1"/>
    <property type="molecule type" value="Genomic_DNA"/>
</dbReference>
<feature type="region of interest" description="Disordered" evidence="1">
    <location>
        <begin position="1"/>
        <end position="66"/>
    </location>
</feature>
<reference evidence="2" key="2">
    <citation type="submission" date="2014-03" db="EMBL/GenBank/DDBJ databases">
        <authorList>
            <person name="Urmite Genomes"/>
        </authorList>
    </citation>
    <scope>NUCLEOTIDE SEQUENCE</scope>
    <source>
        <strain evidence="2">DSM 44829</strain>
    </source>
</reference>
<keyword evidence="3" id="KW-1185">Reference proteome</keyword>
<dbReference type="OrthoDB" id="4752781at2"/>
<dbReference type="AlphaFoldDB" id="W9B5Q0"/>
<organism evidence="2 3">
    <name type="scientific">Mycolicibacterium cosmeticum</name>
    <dbReference type="NCBI Taxonomy" id="258533"/>
    <lineage>
        <taxon>Bacteria</taxon>
        <taxon>Bacillati</taxon>
        <taxon>Actinomycetota</taxon>
        <taxon>Actinomycetes</taxon>
        <taxon>Mycobacteriales</taxon>
        <taxon>Mycobacteriaceae</taxon>
        <taxon>Mycolicibacterium</taxon>
    </lineage>
</organism>
<dbReference type="RefSeq" id="WP_036402059.1">
    <property type="nucleotide sequence ID" value="NZ_CCBB010000003.1"/>
</dbReference>
<comment type="caution">
    <text evidence="2">The sequence shown here is derived from an EMBL/GenBank/DDBJ whole genome shotgun (WGS) entry which is preliminary data.</text>
</comment>
<protein>
    <submittedName>
        <fullName evidence="2">Uncharacterized protein</fullName>
    </submittedName>
</protein>
<sequence length="66" mass="7268">MDREQFPDAVPEADAVEQLRDVTEPVPDDENPVTDPAAPPLEASGADWQEQNEIVDTDDDDFGREG</sequence>
<proteinExistence type="predicted"/>
<reference evidence="2" key="1">
    <citation type="submission" date="2014-03" db="EMBL/GenBank/DDBJ databases">
        <title>Draft Genome Sequence of Mycobacterium cosmeticum DSM 44829.</title>
        <authorList>
            <person name="Croce O."/>
            <person name="Robert C."/>
            <person name="Raoult D."/>
            <person name="Drancourt M."/>
        </authorList>
    </citation>
    <scope>NUCLEOTIDE SEQUENCE [LARGE SCALE GENOMIC DNA]</scope>
    <source>
        <strain evidence="2">DSM 44829</strain>
    </source>
</reference>
<evidence type="ECO:0000313" key="3">
    <source>
        <dbReference type="Proteomes" id="UP000028870"/>
    </source>
</evidence>